<keyword evidence="2" id="KW-0677">Repeat</keyword>
<evidence type="ECO:0000256" key="2">
    <source>
        <dbReference type="ARBA" id="ARBA00022737"/>
    </source>
</evidence>
<dbReference type="InterPro" id="IPR002048">
    <property type="entry name" value="EF_hand_dom"/>
</dbReference>
<evidence type="ECO:0000259" key="6">
    <source>
        <dbReference type="PROSITE" id="PS50222"/>
    </source>
</evidence>
<feature type="domain" description="EF-hand" evidence="6">
    <location>
        <begin position="19"/>
        <end position="54"/>
    </location>
</feature>
<feature type="domain" description="EF-hand" evidence="6">
    <location>
        <begin position="57"/>
        <end position="83"/>
    </location>
</feature>
<gene>
    <name evidence="7" type="ORF">C2S53_017155</name>
</gene>
<dbReference type="PANTHER" id="PTHR10827">
    <property type="entry name" value="RETICULOCALBIN"/>
    <property type="match status" value="1"/>
</dbReference>
<dbReference type="AlphaFoldDB" id="A0AAD4J6L9"/>
<dbReference type="PROSITE" id="PS50222">
    <property type="entry name" value="EF_HAND_2"/>
    <property type="match status" value="3"/>
</dbReference>
<dbReference type="InterPro" id="IPR018247">
    <property type="entry name" value="EF_Hand_1_Ca_BS"/>
</dbReference>
<evidence type="ECO:0000256" key="3">
    <source>
        <dbReference type="ARBA" id="ARBA00022771"/>
    </source>
</evidence>
<dbReference type="InterPro" id="IPR011992">
    <property type="entry name" value="EF-hand-dom_pair"/>
</dbReference>
<dbReference type="Pfam" id="PF13499">
    <property type="entry name" value="EF-hand_7"/>
    <property type="match status" value="1"/>
</dbReference>
<dbReference type="SMART" id="SM00054">
    <property type="entry name" value="EFh"/>
    <property type="match status" value="4"/>
</dbReference>
<dbReference type="EMBL" id="SDAM02000140">
    <property type="protein sequence ID" value="KAH6827796.1"/>
    <property type="molecule type" value="Genomic_DNA"/>
</dbReference>
<dbReference type="Pfam" id="PF13202">
    <property type="entry name" value="EF-hand_5"/>
    <property type="match status" value="1"/>
</dbReference>
<evidence type="ECO:0000313" key="8">
    <source>
        <dbReference type="Proteomes" id="UP001190926"/>
    </source>
</evidence>
<dbReference type="PANTHER" id="PTHR10827:SF98">
    <property type="entry name" value="45 KDA CALCIUM-BINDING PROTEIN"/>
    <property type="match status" value="1"/>
</dbReference>
<reference evidence="7 8" key="1">
    <citation type="journal article" date="2021" name="Nat. Commun.">
        <title>Incipient diploidization of the medicinal plant Perilla within 10,000 years.</title>
        <authorList>
            <person name="Zhang Y."/>
            <person name="Shen Q."/>
            <person name="Leng L."/>
            <person name="Zhang D."/>
            <person name="Chen S."/>
            <person name="Shi Y."/>
            <person name="Ning Z."/>
            <person name="Chen S."/>
        </authorList>
    </citation>
    <scope>NUCLEOTIDE SEQUENCE [LARGE SCALE GENOMIC DNA]</scope>
    <source>
        <strain evidence="8">cv. PC099</strain>
    </source>
</reference>
<name>A0AAD4J6L9_PERFH</name>
<dbReference type="Proteomes" id="UP001190926">
    <property type="component" value="Unassembled WGS sequence"/>
</dbReference>
<evidence type="ECO:0000313" key="7">
    <source>
        <dbReference type="EMBL" id="KAH6827796.1"/>
    </source>
</evidence>
<dbReference type="GO" id="GO:0005509">
    <property type="term" value="F:calcium ion binding"/>
    <property type="evidence" value="ECO:0007669"/>
    <property type="project" value="InterPro"/>
</dbReference>
<keyword evidence="1" id="KW-0479">Metal-binding</keyword>
<organism evidence="7 8">
    <name type="scientific">Perilla frutescens var. hirtella</name>
    <name type="common">Perilla citriodora</name>
    <name type="synonym">Perilla setoyensis</name>
    <dbReference type="NCBI Taxonomy" id="608512"/>
    <lineage>
        <taxon>Eukaryota</taxon>
        <taxon>Viridiplantae</taxon>
        <taxon>Streptophyta</taxon>
        <taxon>Embryophyta</taxon>
        <taxon>Tracheophyta</taxon>
        <taxon>Spermatophyta</taxon>
        <taxon>Magnoliopsida</taxon>
        <taxon>eudicotyledons</taxon>
        <taxon>Gunneridae</taxon>
        <taxon>Pentapetalae</taxon>
        <taxon>asterids</taxon>
        <taxon>lamiids</taxon>
        <taxon>Lamiales</taxon>
        <taxon>Lamiaceae</taxon>
        <taxon>Nepetoideae</taxon>
        <taxon>Elsholtzieae</taxon>
        <taxon>Perilla</taxon>
    </lineage>
</organism>
<feature type="domain" description="EF-hand" evidence="6">
    <location>
        <begin position="213"/>
        <end position="248"/>
    </location>
</feature>
<dbReference type="SUPFAM" id="SSF57850">
    <property type="entry name" value="RING/U-box"/>
    <property type="match status" value="2"/>
</dbReference>
<comment type="caution">
    <text evidence="7">The sequence shown here is derived from an EMBL/GenBank/DDBJ whole genome shotgun (WGS) entry which is preliminary data.</text>
</comment>
<evidence type="ECO:0000256" key="5">
    <source>
        <dbReference type="ARBA" id="ARBA00022837"/>
    </source>
</evidence>
<protein>
    <recommendedName>
        <fullName evidence="6">EF-hand domain-containing protein</fullName>
    </recommendedName>
</protein>
<accession>A0AAD4J6L9</accession>
<evidence type="ECO:0000256" key="4">
    <source>
        <dbReference type="ARBA" id="ARBA00022833"/>
    </source>
</evidence>
<sequence>MADGIRRIARAYYERASEEEKNEAKQYFSELDKNGDGKIKVTELKSRYSGTLVDNYFKKLDSDGDGVLGFSDVLVLFYIKKDKVGVGIVCDGCDELTFGDPYFSCVLCLPKHPQTYDLCCDCYGRGKLEHCHPLTNFMHNQNHHGRMLKQHQEKTTQATGEMEELRKIATMIYKSASADVKASAHDFFRFMDKDGDQRVNISEFLSSMSQQGHEQLQTRRMFQELDRDGDGALDFSEVVTLYYIIKSCRPTCNWCKDFIPGIFFSCVLCFKVGRSYDLCRSCYLSNDANHSHNGATQFLDNFAFLQNIREYLIEARYQQGNELSQSQAIVPRTGKSKIDVAATIVNTICQITNAVCSVVSIAGKCTIM</sequence>
<dbReference type="GO" id="GO:0008270">
    <property type="term" value="F:zinc ion binding"/>
    <property type="evidence" value="ECO:0007669"/>
    <property type="project" value="UniProtKB-KW"/>
</dbReference>
<dbReference type="Gene3D" id="3.30.60.90">
    <property type="match status" value="1"/>
</dbReference>
<dbReference type="SUPFAM" id="SSF47473">
    <property type="entry name" value="EF-hand"/>
    <property type="match status" value="1"/>
</dbReference>
<evidence type="ECO:0000256" key="1">
    <source>
        <dbReference type="ARBA" id="ARBA00022723"/>
    </source>
</evidence>
<keyword evidence="3" id="KW-0863">Zinc-finger</keyword>
<proteinExistence type="predicted"/>
<keyword evidence="8" id="KW-1185">Reference proteome</keyword>
<keyword evidence="5" id="KW-0106">Calcium</keyword>
<keyword evidence="4" id="KW-0862">Zinc</keyword>
<dbReference type="Gene3D" id="1.10.238.10">
    <property type="entry name" value="EF-hand"/>
    <property type="match status" value="2"/>
</dbReference>
<dbReference type="PROSITE" id="PS00018">
    <property type="entry name" value="EF_HAND_1"/>
    <property type="match status" value="2"/>
</dbReference>
<dbReference type="InterPro" id="IPR043145">
    <property type="entry name" value="Znf_ZZ_sf"/>
</dbReference>
<dbReference type="GO" id="GO:0005783">
    <property type="term" value="C:endoplasmic reticulum"/>
    <property type="evidence" value="ECO:0007669"/>
    <property type="project" value="TreeGrafter"/>
</dbReference>